<feature type="region of interest" description="Disordered" evidence="1">
    <location>
        <begin position="113"/>
        <end position="159"/>
    </location>
</feature>
<accession>A0ABT8KFL5</accession>
<feature type="compositionally biased region" description="Gly residues" evidence="1">
    <location>
        <begin position="121"/>
        <end position="130"/>
    </location>
</feature>
<keyword evidence="2" id="KW-0472">Membrane</keyword>
<evidence type="ECO:0000256" key="1">
    <source>
        <dbReference type="SAM" id="MobiDB-lite"/>
    </source>
</evidence>
<dbReference type="EMBL" id="JAROCF010000001">
    <property type="protein sequence ID" value="MDN4616239.1"/>
    <property type="molecule type" value="Genomic_DNA"/>
</dbReference>
<sequence>MDRTRLWIIASVLAMAVVVVLGWVVGVQPQLDQASAADDQTAQVRTANTANAAVLARLKKDSEGLPELKKQLTALSASIPADRKADEFTDEIDALAAAAGVKVVATEVSDGQAYVPPADPGGKGGAGSGGSTSTSTSTSTATPSPAATPAPAATSAPAATAPVPGMPPFTSTLVNDQNFVLVPVSATVSGEYGSILSFVKALQAGSRLVLVDGVDVGPAASGSGYDGTISGFLYVLTTGAGEAAAG</sequence>
<dbReference type="RefSeq" id="WP_301212858.1">
    <property type="nucleotide sequence ID" value="NZ_JAROCF010000001.1"/>
</dbReference>
<evidence type="ECO:0000313" key="4">
    <source>
        <dbReference type="Proteomes" id="UP001174208"/>
    </source>
</evidence>
<comment type="caution">
    <text evidence="3">The sequence shown here is derived from an EMBL/GenBank/DDBJ whole genome shotgun (WGS) entry which is preliminary data.</text>
</comment>
<evidence type="ECO:0008006" key="5">
    <source>
        <dbReference type="Google" id="ProtNLM"/>
    </source>
</evidence>
<dbReference type="Proteomes" id="UP001174208">
    <property type="component" value="Unassembled WGS sequence"/>
</dbReference>
<protein>
    <recommendedName>
        <fullName evidence="5">Tfp pilus assembly protein PilO</fullName>
    </recommendedName>
</protein>
<organism evidence="3 4">
    <name type="scientific">Leifsonia williamsii</name>
    <dbReference type="NCBI Taxonomy" id="3035919"/>
    <lineage>
        <taxon>Bacteria</taxon>
        <taxon>Bacillati</taxon>
        <taxon>Actinomycetota</taxon>
        <taxon>Actinomycetes</taxon>
        <taxon>Micrococcales</taxon>
        <taxon>Microbacteriaceae</taxon>
        <taxon>Leifsonia</taxon>
    </lineage>
</organism>
<proteinExistence type="predicted"/>
<keyword evidence="2" id="KW-1133">Transmembrane helix</keyword>
<feature type="compositionally biased region" description="Low complexity" evidence="1">
    <location>
        <begin position="131"/>
        <end position="159"/>
    </location>
</feature>
<keyword evidence="4" id="KW-1185">Reference proteome</keyword>
<keyword evidence="2" id="KW-0812">Transmembrane</keyword>
<feature type="transmembrane region" description="Helical" evidence="2">
    <location>
        <begin position="7"/>
        <end position="26"/>
    </location>
</feature>
<evidence type="ECO:0000256" key="2">
    <source>
        <dbReference type="SAM" id="Phobius"/>
    </source>
</evidence>
<gene>
    <name evidence="3" type="ORF">P5G50_17455</name>
</gene>
<evidence type="ECO:0000313" key="3">
    <source>
        <dbReference type="EMBL" id="MDN4616239.1"/>
    </source>
</evidence>
<name>A0ABT8KFL5_9MICO</name>
<reference evidence="3" key="1">
    <citation type="submission" date="2023-06" db="EMBL/GenBank/DDBJ databases">
        <title>MT1 and MT2 Draft Genomes of Novel Species.</title>
        <authorList>
            <person name="Venkateswaran K."/>
        </authorList>
    </citation>
    <scope>NUCLEOTIDE SEQUENCE</scope>
    <source>
        <strain evidence="3">F6_8S_P_1B</strain>
    </source>
</reference>